<name>A0AA39TCT3_9AGAR</name>
<protein>
    <recommendedName>
        <fullName evidence="4">Secreted protein</fullName>
    </recommendedName>
</protein>
<evidence type="ECO:0000313" key="2">
    <source>
        <dbReference type="EMBL" id="KAK0480536.1"/>
    </source>
</evidence>
<dbReference type="Proteomes" id="UP001175227">
    <property type="component" value="Unassembled WGS sequence"/>
</dbReference>
<evidence type="ECO:0000256" key="1">
    <source>
        <dbReference type="SAM" id="SignalP"/>
    </source>
</evidence>
<feature type="signal peptide" evidence="1">
    <location>
        <begin position="1"/>
        <end position="26"/>
    </location>
</feature>
<sequence>MCTNHLQRWLRSWMAGPNLLWLVVLSDVLRRGDDSIHVEGWVNYAASFNFTLSKKTRRRKLRWNRFYFWQTTTRCHLSQQRDLYGDCECPHPRPSFLTNLDMLSLKSLATSVVDLPKTYN</sequence>
<evidence type="ECO:0008006" key="4">
    <source>
        <dbReference type="Google" id="ProtNLM"/>
    </source>
</evidence>
<organism evidence="2 3">
    <name type="scientific">Armillaria novae-zelandiae</name>
    <dbReference type="NCBI Taxonomy" id="153914"/>
    <lineage>
        <taxon>Eukaryota</taxon>
        <taxon>Fungi</taxon>
        <taxon>Dikarya</taxon>
        <taxon>Basidiomycota</taxon>
        <taxon>Agaricomycotina</taxon>
        <taxon>Agaricomycetes</taxon>
        <taxon>Agaricomycetidae</taxon>
        <taxon>Agaricales</taxon>
        <taxon>Marasmiineae</taxon>
        <taxon>Physalacriaceae</taxon>
        <taxon>Armillaria</taxon>
    </lineage>
</organism>
<proteinExistence type="predicted"/>
<dbReference type="EMBL" id="JAUEPR010000009">
    <property type="protein sequence ID" value="KAK0480536.1"/>
    <property type="molecule type" value="Genomic_DNA"/>
</dbReference>
<dbReference type="AlphaFoldDB" id="A0AA39TCT3"/>
<keyword evidence="3" id="KW-1185">Reference proteome</keyword>
<evidence type="ECO:0000313" key="3">
    <source>
        <dbReference type="Proteomes" id="UP001175227"/>
    </source>
</evidence>
<comment type="caution">
    <text evidence="2">The sequence shown here is derived from an EMBL/GenBank/DDBJ whole genome shotgun (WGS) entry which is preliminary data.</text>
</comment>
<feature type="chain" id="PRO_5041261025" description="Secreted protein" evidence="1">
    <location>
        <begin position="27"/>
        <end position="120"/>
    </location>
</feature>
<reference evidence="2" key="1">
    <citation type="submission" date="2023-06" db="EMBL/GenBank/DDBJ databases">
        <authorList>
            <consortium name="Lawrence Berkeley National Laboratory"/>
            <person name="Ahrendt S."/>
            <person name="Sahu N."/>
            <person name="Indic B."/>
            <person name="Wong-Bajracharya J."/>
            <person name="Merenyi Z."/>
            <person name="Ke H.-M."/>
            <person name="Monk M."/>
            <person name="Kocsube S."/>
            <person name="Drula E."/>
            <person name="Lipzen A."/>
            <person name="Balint B."/>
            <person name="Henrissat B."/>
            <person name="Andreopoulos B."/>
            <person name="Martin F.M."/>
            <person name="Harder C.B."/>
            <person name="Rigling D."/>
            <person name="Ford K.L."/>
            <person name="Foster G.D."/>
            <person name="Pangilinan J."/>
            <person name="Papanicolaou A."/>
            <person name="Barry K."/>
            <person name="LaButti K."/>
            <person name="Viragh M."/>
            <person name="Koriabine M."/>
            <person name="Yan M."/>
            <person name="Riley R."/>
            <person name="Champramary S."/>
            <person name="Plett K.L."/>
            <person name="Tsai I.J."/>
            <person name="Slot J."/>
            <person name="Sipos G."/>
            <person name="Plett J."/>
            <person name="Nagy L.G."/>
            <person name="Grigoriev I.V."/>
        </authorList>
    </citation>
    <scope>NUCLEOTIDE SEQUENCE</scope>
    <source>
        <strain evidence="2">ICMP 16352</strain>
    </source>
</reference>
<keyword evidence="1" id="KW-0732">Signal</keyword>
<gene>
    <name evidence="2" type="ORF">IW261DRAFT_1125338</name>
</gene>
<accession>A0AA39TCT3</accession>